<feature type="compositionally biased region" description="Basic and acidic residues" evidence="2">
    <location>
        <begin position="8"/>
        <end position="19"/>
    </location>
</feature>
<dbReference type="SUPFAM" id="SSF57667">
    <property type="entry name" value="beta-beta-alpha zinc fingers"/>
    <property type="match status" value="1"/>
</dbReference>
<protein>
    <recommendedName>
        <fullName evidence="3">C2H2-type domain-containing protein</fullName>
    </recommendedName>
</protein>
<name>A0A2N9EZ79_FAGSY</name>
<evidence type="ECO:0000259" key="3">
    <source>
        <dbReference type="PROSITE" id="PS50157"/>
    </source>
</evidence>
<dbReference type="Pfam" id="PF13912">
    <property type="entry name" value="zf-C2H2_6"/>
    <property type="match status" value="1"/>
</dbReference>
<dbReference type="PROSITE" id="PS00028">
    <property type="entry name" value="ZINC_FINGER_C2H2_1"/>
    <property type="match status" value="1"/>
</dbReference>
<reference evidence="4" key="1">
    <citation type="submission" date="2018-02" db="EMBL/GenBank/DDBJ databases">
        <authorList>
            <person name="Cohen D.B."/>
            <person name="Kent A.D."/>
        </authorList>
    </citation>
    <scope>NUCLEOTIDE SEQUENCE</scope>
</reference>
<feature type="region of interest" description="Disordered" evidence="2">
    <location>
        <begin position="1"/>
        <end position="20"/>
    </location>
</feature>
<keyword evidence="1" id="KW-0479">Metal-binding</keyword>
<evidence type="ECO:0000256" key="1">
    <source>
        <dbReference type="PROSITE-ProRule" id="PRU00042"/>
    </source>
</evidence>
<accession>A0A2N9EZ79</accession>
<keyword evidence="1" id="KW-0863">Zinc-finger</keyword>
<dbReference type="GO" id="GO:0009740">
    <property type="term" value="P:gibberellic acid mediated signaling pathway"/>
    <property type="evidence" value="ECO:0007669"/>
    <property type="project" value="TreeGrafter"/>
</dbReference>
<dbReference type="GO" id="GO:0005634">
    <property type="term" value="C:nucleus"/>
    <property type="evidence" value="ECO:0007669"/>
    <property type="project" value="TreeGrafter"/>
</dbReference>
<sequence length="192" mass="21136">MSELENTIPDKSDQSDKKPSSVLKLFGFPMTGCDDVPVTVPCDRDGNKRSFECQYCHREFSNSQALGGHQNAHKRERQRAKRAQFQNDHGHDHDHDHHQRFVAVPIIVAHAGRSGPFISSSSGSPSFGAPVVGVARFPPMDPYNVYVGRPRQLPVIVGTDDLGRRKALSLTEEVNGGDGVDLHLRLAPSNSM</sequence>
<dbReference type="GO" id="GO:0000976">
    <property type="term" value="F:transcription cis-regulatory region binding"/>
    <property type="evidence" value="ECO:0007669"/>
    <property type="project" value="TreeGrafter"/>
</dbReference>
<feature type="domain" description="C2H2-type" evidence="3">
    <location>
        <begin position="51"/>
        <end position="78"/>
    </location>
</feature>
<dbReference type="GO" id="GO:0009736">
    <property type="term" value="P:cytokinin-activated signaling pathway"/>
    <property type="evidence" value="ECO:0007669"/>
    <property type="project" value="TreeGrafter"/>
</dbReference>
<dbReference type="GO" id="GO:0010090">
    <property type="term" value="P:trichome morphogenesis"/>
    <property type="evidence" value="ECO:0007669"/>
    <property type="project" value="InterPro"/>
</dbReference>
<dbReference type="EMBL" id="OIVN01000435">
    <property type="protein sequence ID" value="SPC80158.1"/>
    <property type="molecule type" value="Genomic_DNA"/>
</dbReference>
<dbReference type="GO" id="GO:0003700">
    <property type="term" value="F:DNA-binding transcription factor activity"/>
    <property type="evidence" value="ECO:0007669"/>
    <property type="project" value="TreeGrafter"/>
</dbReference>
<feature type="region of interest" description="Disordered" evidence="2">
    <location>
        <begin position="65"/>
        <end position="95"/>
    </location>
</feature>
<gene>
    <name evidence="4" type="ORF">FSB_LOCUS8040</name>
</gene>
<dbReference type="PANTHER" id="PTHR46353:SF23">
    <property type="entry name" value="C2H2 ZINC FINGER-CONTAINING PROTEIN-RELATED"/>
    <property type="match status" value="1"/>
</dbReference>
<dbReference type="PROSITE" id="PS50157">
    <property type="entry name" value="ZINC_FINGER_C2H2_2"/>
    <property type="match status" value="1"/>
</dbReference>
<evidence type="ECO:0000313" key="4">
    <source>
        <dbReference type="EMBL" id="SPC80158.1"/>
    </source>
</evidence>
<dbReference type="InterPro" id="IPR036236">
    <property type="entry name" value="Znf_C2H2_sf"/>
</dbReference>
<organism evidence="4">
    <name type="scientific">Fagus sylvatica</name>
    <name type="common">Beechnut</name>
    <dbReference type="NCBI Taxonomy" id="28930"/>
    <lineage>
        <taxon>Eukaryota</taxon>
        <taxon>Viridiplantae</taxon>
        <taxon>Streptophyta</taxon>
        <taxon>Embryophyta</taxon>
        <taxon>Tracheophyta</taxon>
        <taxon>Spermatophyta</taxon>
        <taxon>Magnoliopsida</taxon>
        <taxon>eudicotyledons</taxon>
        <taxon>Gunneridae</taxon>
        <taxon>Pentapetalae</taxon>
        <taxon>rosids</taxon>
        <taxon>fabids</taxon>
        <taxon>Fagales</taxon>
        <taxon>Fagaceae</taxon>
        <taxon>Fagus</taxon>
    </lineage>
</organism>
<dbReference type="AlphaFoldDB" id="A0A2N9EZ79"/>
<proteinExistence type="predicted"/>
<dbReference type="Gene3D" id="3.30.160.60">
    <property type="entry name" value="Classic Zinc Finger"/>
    <property type="match status" value="1"/>
</dbReference>
<feature type="compositionally biased region" description="Basic residues" evidence="2">
    <location>
        <begin position="71"/>
        <end position="82"/>
    </location>
</feature>
<evidence type="ECO:0000256" key="2">
    <source>
        <dbReference type="SAM" id="MobiDB-lite"/>
    </source>
</evidence>
<dbReference type="PANTHER" id="PTHR46353">
    <property type="entry name" value="ZINC FINGER PROTEIN 5"/>
    <property type="match status" value="1"/>
</dbReference>
<dbReference type="InterPro" id="IPR044299">
    <property type="entry name" value="GIS3/ZFP5/ZFP6"/>
</dbReference>
<dbReference type="GO" id="GO:0008270">
    <property type="term" value="F:zinc ion binding"/>
    <property type="evidence" value="ECO:0007669"/>
    <property type="project" value="UniProtKB-KW"/>
</dbReference>
<keyword evidence="1" id="KW-0862">Zinc</keyword>
<dbReference type="InterPro" id="IPR013087">
    <property type="entry name" value="Znf_C2H2_type"/>
</dbReference>